<evidence type="ECO:0000313" key="2">
    <source>
        <dbReference type="EMBL" id="GAA1493920.1"/>
    </source>
</evidence>
<protein>
    <submittedName>
        <fullName evidence="2">Uncharacterized protein</fullName>
    </submittedName>
</protein>
<proteinExistence type="predicted"/>
<sequence length="160" mass="16983">MAGAVPATRDDSVPPYVVPQARLVEEVRVAGRIASRTGGSVAVGARGALGVDDDVVRAAEQVVVDALFVDITRVLVGTFTTTAARPWAASCVDRTLGEHRARPSGADRTTLRPWARSPPSPSRPRGRERLVPLQTTKVRVGRRLSACGNDSPTGRNPALR</sequence>
<comment type="caution">
    <text evidence="2">The sequence shown here is derived from an EMBL/GenBank/DDBJ whole genome shotgun (WGS) entry which is preliminary data.</text>
</comment>
<dbReference type="Proteomes" id="UP001501742">
    <property type="component" value="Unassembled WGS sequence"/>
</dbReference>
<organism evidence="2 3">
    <name type="scientific">Curtobacterium herbarum</name>
    <dbReference type="NCBI Taxonomy" id="150122"/>
    <lineage>
        <taxon>Bacteria</taxon>
        <taxon>Bacillati</taxon>
        <taxon>Actinomycetota</taxon>
        <taxon>Actinomycetes</taxon>
        <taxon>Micrococcales</taxon>
        <taxon>Microbacteriaceae</taxon>
        <taxon>Curtobacterium</taxon>
    </lineage>
</organism>
<feature type="region of interest" description="Disordered" evidence="1">
    <location>
        <begin position="96"/>
        <end position="135"/>
    </location>
</feature>
<reference evidence="3" key="1">
    <citation type="journal article" date="2019" name="Int. J. Syst. Evol. Microbiol.">
        <title>The Global Catalogue of Microorganisms (GCM) 10K type strain sequencing project: providing services to taxonomists for standard genome sequencing and annotation.</title>
        <authorList>
            <consortium name="The Broad Institute Genomics Platform"/>
            <consortium name="The Broad Institute Genome Sequencing Center for Infectious Disease"/>
            <person name="Wu L."/>
            <person name="Ma J."/>
        </authorList>
    </citation>
    <scope>NUCLEOTIDE SEQUENCE [LARGE SCALE GENOMIC DNA]</scope>
    <source>
        <strain evidence="3">JCM 12140</strain>
    </source>
</reference>
<name>A0ABP4K4W6_9MICO</name>
<keyword evidence="3" id="KW-1185">Reference proteome</keyword>
<evidence type="ECO:0000313" key="3">
    <source>
        <dbReference type="Proteomes" id="UP001501742"/>
    </source>
</evidence>
<dbReference type="EMBL" id="BAAAJX010000011">
    <property type="protein sequence ID" value="GAA1493920.1"/>
    <property type="molecule type" value="Genomic_DNA"/>
</dbReference>
<evidence type="ECO:0000256" key="1">
    <source>
        <dbReference type="SAM" id="MobiDB-lite"/>
    </source>
</evidence>
<accession>A0ABP4K4W6</accession>
<feature type="region of interest" description="Disordered" evidence="1">
    <location>
        <begin position="141"/>
        <end position="160"/>
    </location>
</feature>
<gene>
    <name evidence="2" type="ORF">GCM10009627_22660</name>
</gene>